<dbReference type="EMBL" id="QREH01000001">
    <property type="protein sequence ID" value="REE02551.1"/>
    <property type="molecule type" value="Genomic_DNA"/>
</dbReference>
<dbReference type="PROSITE" id="PS51257">
    <property type="entry name" value="PROKAR_LIPOPROTEIN"/>
    <property type="match status" value="1"/>
</dbReference>
<feature type="signal peptide" evidence="2">
    <location>
        <begin position="1"/>
        <end position="35"/>
    </location>
</feature>
<sequence>MRGQDMNRQNTRFRAATLPSIVGMGLLTLSLAACGGSGDEGESSAPASSAASDEASVSATPSATEDATADASATASSDATGLDQQVEEALMTVLGEGATILTGEQLEQATQESQGLTEDMTVTPEECFDAGQAASGELAEGVENIGGLSMDLSDATMPSTDILMVTTFPSADAAAQSLEATQAQSEDCSEFTVEMGDAMSMEMSLEVQPVEVQADGSFAMTSTTTVALSGATLPPGAESTTATTVVVQDDDRLITYSGTGGGDGVVPVEDGVTLVEDLRTELDG</sequence>
<evidence type="ECO:0000313" key="4">
    <source>
        <dbReference type="Proteomes" id="UP000256727"/>
    </source>
</evidence>
<evidence type="ECO:0000256" key="1">
    <source>
        <dbReference type="SAM" id="MobiDB-lite"/>
    </source>
</evidence>
<accession>A0A3D9L874</accession>
<evidence type="ECO:0000256" key="2">
    <source>
        <dbReference type="SAM" id="SignalP"/>
    </source>
</evidence>
<name>A0A3D9L874_9MICC</name>
<evidence type="ECO:0008006" key="5">
    <source>
        <dbReference type="Google" id="ProtNLM"/>
    </source>
</evidence>
<reference evidence="3 4" key="1">
    <citation type="submission" date="2018-07" db="EMBL/GenBank/DDBJ databases">
        <title>Sequencing the genomes of 1000 actinobacteria strains.</title>
        <authorList>
            <person name="Klenk H.-P."/>
        </authorList>
    </citation>
    <scope>NUCLEOTIDE SEQUENCE [LARGE SCALE GENOMIC DNA]</scope>
    <source>
        <strain evidence="3 4">DSM 14442</strain>
    </source>
</reference>
<proteinExistence type="predicted"/>
<protein>
    <recommendedName>
        <fullName evidence="5">PknH-like protein</fullName>
    </recommendedName>
</protein>
<organism evidence="3 4">
    <name type="scientific">Citricoccus muralis</name>
    <dbReference type="NCBI Taxonomy" id="169134"/>
    <lineage>
        <taxon>Bacteria</taxon>
        <taxon>Bacillati</taxon>
        <taxon>Actinomycetota</taxon>
        <taxon>Actinomycetes</taxon>
        <taxon>Micrococcales</taxon>
        <taxon>Micrococcaceae</taxon>
        <taxon>Citricoccus</taxon>
    </lineage>
</organism>
<feature type="compositionally biased region" description="Low complexity" evidence="1">
    <location>
        <begin position="43"/>
        <end position="80"/>
    </location>
</feature>
<keyword evidence="2" id="KW-0732">Signal</keyword>
<keyword evidence="4" id="KW-1185">Reference proteome</keyword>
<dbReference type="InterPro" id="IPR038232">
    <property type="entry name" value="PknH-like_Extracell_sf"/>
</dbReference>
<dbReference type="Proteomes" id="UP000256727">
    <property type="component" value="Unassembled WGS sequence"/>
</dbReference>
<evidence type="ECO:0000313" key="3">
    <source>
        <dbReference type="EMBL" id="REE02551.1"/>
    </source>
</evidence>
<feature type="chain" id="PRO_5038602011" description="PknH-like protein" evidence="2">
    <location>
        <begin position="36"/>
        <end position="284"/>
    </location>
</feature>
<feature type="region of interest" description="Disordered" evidence="1">
    <location>
        <begin position="32"/>
        <end position="81"/>
    </location>
</feature>
<dbReference type="Gene3D" id="3.40.1000.70">
    <property type="entry name" value="PknH-like extracellular domain"/>
    <property type="match status" value="1"/>
</dbReference>
<gene>
    <name evidence="3" type="ORF">C8E99_0324</name>
</gene>
<comment type="caution">
    <text evidence="3">The sequence shown here is derived from an EMBL/GenBank/DDBJ whole genome shotgun (WGS) entry which is preliminary data.</text>
</comment>
<dbReference type="AlphaFoldDB" id="A0A3D9L874"/>